<accession>A0A0M0K1U5</accession>
<dbReference type="EMBL" id="JWZX01001687">
    <property type="protein sequence ID" value="KOO32784.1"/>
    <property type="molecule type" value="Genomic_DNA"/>
</dbReference>
<dbReference type="Proteomes" id="UP000037460">
    <property type="component" value="Unassembled WGS sequence"/>
</dbReference>
<name>A0A0M0K1U5_9EUKA</name>
<dbReference type="Pfam" id="PF00837">
    <property type="entry name" value="T4_deiodinase"/>
    <property type="match status" value="1"/>
</dbReference>
<dbReference type="PANTHER" id="PTHR11781">
    <property type="entry name" value="IODOTHYRONINE DEIODINASE"/>
    <property type="match status" value="1"/>
</dbReference>
<comment type="caution">
    <text evidence="1">The sequence shown here is derived from an EMBL/GenBank/DDBJ whole genome shotgun (WGS) entry which is preliminary data.</text>
</comment>
<sequence>MLSIYETFCKGKDAPARMLTCYIEEAHAKDEWHFPNSAVTLDFNAEIAVHRSIDERIAAAKLFKERTKTHCLEVVCDSMEGHLVQRYDAWPERLYIIVDGVVVYRGGVGPFDYRLDEVRQWLQERFSPQKQ</sequence>
<dbReference type="InterPro" id="IPR000643">
    <property type="entry name" value="Iodothyronine_deiodinase"/>
</dbReference>
<evidence type="ECO:0000313" key="1">
    <source>
        <dbReference type="EMBL" id="KOO32784.1"/>
    </source>
</evidence>
<reference evidence="2" key="1">
    <citation type="journal article" date="2015" name="PLoS Genet.">
        <title>Genome Sequence and Transcriptome Analyses of Chrysochromulina tobin: Metabolic Tools for Enhanced Algal Fitness in the Prominent Order Prymnesiales (Haptophyceae).</title>
        <authorList>
            <person name="Hovde B.T."/>
            <person name="Deodato C.R."/>
            <person name="Hunsperger H.M."/>
            <person name="Ryken S.A."/>
            <person name="Yost W."/>
            <person name="Jha R.K."/>
            <person name="Patterson J."/>
            <person name="Monnat R.J. Jr."/>
            <person name="Barlow S.B."/>
            <person name="Starkenburg S.R."/>
            <person name="Cattolico R.A."/>
        </authorList>
    </citation>
    <scope>NUCLEOTIDE SEQUENCE</scope>
    <source>
        <strain evidence="2">CCMP291</strain>
    </source>
</reference>
<dbReference type="GO" id="GO:0042403">
    <property type="term" value="P:thyroid hormone metabolic process"/>
    <property type="evidence" value="ECO:0007669"/>
    <property type="project" value="TreeGrafter"/>
</dbReference>
<dbReference type="PANTHER" id="PTHR11781:SF22">
    <property type="entry name" value="TYPE I IODOTHYRONINE DEIODINASE"/>
    <property type="match status" value="1"/>
</dbReference>
<keyword evidence="2" id="KW-1185">Reference proteome</keyword>
<dbReference type="Gene3D" id="3.40.30.10">
    <property type="entry name" value="Glutaredoxin"/>
    <property type="match status" value="1"/>
</dbReference>
<evidence type="ECO:0000313" key="2">
    <source>
        <dbReference type="Proteomes" id="UP000037460"/>
    </source>
</evidence>
<dbReference type="GO" id="GO:0004800">
    <property type="term" value="F:thyroxine 5'-deiodinase activity"/>
    <property type="evidence" value="ECO:0007669"/>
    <property type="project" value="InterPro"/>
</dbReference>
<dbReference type="AlphaFoldDB" id="A0A0M0K1U5"/>
<organism evidence="1 2">
    <name type="scientific">Chrysochromulina tobinii</name>
    <dbReference type="NCBI Taxonomy" id="1460289"/>
    <lineage>
        <taxon>Eukaryota</taxon>
        <taxon>Haptista</taxon>
        <taxon>Haptophyta</taxon>
        <taxon>Prymnesiophyceae</taxon>
        <taxon>Prymnesiales</taxon>
        <taxon>Chrysochromulinaceae</taxon>
        <taxon>Chrysochromulina</taxon>
    </lineage>
</organism>
<protein>
    <submittedName>
        <fullName evidence="1">Type i</fullName>
    </submittedName>
</protein>
<proteinExistence type="predicted"/>
<dbReference type="OrthoDB" id="428577at2759"/>
<gene>
    <name evidence="1" type="ORF">Ctob_008878</name>
</gene>